<dbReference type="EMBL" id="LXQA011309511">
    <property type="protein sequence ID" value="MCI92754.1"/>
    <property type="molecule type" value="Genomic_DNA"/>
</dbReference>
<keyword evidence="2" id="KW-1185">Reference proteome</keyword>
<reference evidence="1 2" key="1">
    <citation type="journal article" date="2018" name="Front. Plant Sci.">
        <title>Red Clover (Trifolium pratense) and Zigzag Clover (T. medium) - A Picture of Genomic Similarities and Differences.</title>
        <authorList>
            <person name="Dluhosova J."/>
            <person name="Istvanek J."/>
            <person name="Nedelnik J."/>
            <person name="Repkova J."/>
        </authorList>
    </citation>
    <scope>NUCLEOTIDE SEQUENCE [LARGE SCALE GENOMIC DNA]</scope>
    <source>
        <strain evidence="2">cv. 10/8</strain>
        <tissue evidence="1">Leaf</tissue>
    </source>
</reference>
<dbReference type="AlphaFoldDB" id="A0A392VWK8"/>
<sequence length="29" mass="3640">MVEKRWCREGELVREWDLGLAVLRRRRRA</sequence>
<name>A0A392VWK8_9FABA</name>
<evidence type="ECO:0000313" key="2">
    <source>
        <dbReference type="Proteomes" id="UP000265520"/>
    </source>
</evidence>
<organism evidence="1 2">
    <name type="scientific">Trifolium medium</name>
    <dbReference type="NCBI Taxonomy" id="97028"/>
    <lineage>
        <taxon>Eukaryota</taxon>
        <taxon>Viridiplantae</taxon>
        <taxon>Streptophyta</taxon>
        <taxon>Embryophyta</taxon>
        <taxon>Tracheophyta</taxon>
        <taxon>Spermatophyta</taxon>
        <taxon>Magnoliopsida</taxon>
        <taxon>eudicotyledons</taxon>
        <taxon>Gunneridae</taxon>
        <taxon>Pentapetalae</taxon>
        <taxon>rosids</taxon>
        <taxon>fabids</taxon>
        <taxon>Fabales</taxon>
        <taxon>Fabaceae</taxon>
        <taxon>Papilionoideae</taxon>
        <taxon>50 kb inversion clade</taxon>
        <taxon>NPAAA clade</taxon>
        <taxon>Hologalegina</taxon>
        <taxon>IRL clade</taxon>
        <taxon>Trifolieae</taxon>
        <taxon>Trifolium</taxon>
    </lineage>
</organism>
<feature type="non-terminal residue" evidence="1">
    <location>
        <position position="29"/>
    </location>
</feature>
<evidence type="ECO:0000313" key="1">
    <source>
        <dbReference type="EMBL" id="MCI92754.1"/>
    </source>
</evidence>
<dbReference type="Proteomes" id="UP000265520">
    <property type="component" value="Unassembled WGS sequence"/>
</dbReference>
<proteinExistence type="predicted"/>
<protein>
    <submittedName>
        <fullName evidence="1">Uncharacterized protein</fullName>
    </submittedName>
</protein>
<comment type="caution">
    <text evidence="1">The sequence shown here is derived from an EMBL/GenBank/DDBJ whole genome shotgun (WGS) entry which is preliminary data.</text>
</comment>
<accession>A0A392VWK8</accession>